<evidence type="ECO:0000256" key="7">
    <source>
        <dbReference type="ARBA" id="ARBA00022989"/>
    </source>
</evidence>
<evidence type="ECO:0000256" key="9">
    <source>
        <dbReference type="SAM" id="Phobius"/>
    </source>
</evidence>
<feature type="transmembrane region" description="Helical" evidence="9">
    <location>
        <begin position="350"/>
        <end position="368"/>
    </location>
</feature>
<dbReference type="EMBL" id="HBGH01008117">
    <property type="protein sequence ID" value="CAD9232357.1"/>
    <property type="molecule type" value="Transcribed_RNA"/>
</dbReference>
<name>A0A6T6C6G7_9RHOD</name>
<dbReference type="GO" id="GO:0016020">
    <property type="term" value="C:membrane"/>
    <property type="evidence" value="ECO:0007669"/>
    <property type="project" value="InterPro"/>
</dbReference>
<dbReference type="PANTHER" id="PTHR10050:SF53">
    <property type="entry name" value="CHROMOSOME UNDETERMINED SCAFFOLD_67, WHOLE GENOME SHOTGUN SEQUENCE"/>
    <property type="match status" value="1"/>
</dbReference>
<dbReference type="PANTHER" id="PTHR10050">
    <property type="entry name" value="DOLICHYL-PHOSPHATE-MANNOSE--PROTEIN MANNOSYLTRANSFERASE"/>
    <property type="match status" value="1"/>
</dbReference>
<evidence type="ECO:0000313" key="12">
    <source>
        <dbReference type="EMBL" id="CAD9232357.1"/>
    </source>
</evidence>
<keyword evidence="5" id="KW-0808">Transferase</keyword>
<comment type="subcellular location">
    <subcellularLocation>
        <location evidence="1">Endomembrane system</location>
        <topology evidence="1">Multi-pass membrane protein</topology>
    </subcellularLocation>
</comment>
<keyword evidence="7 9" id="KW-1133">Transmembrane helix</keyword>
<accession>A0A6T6C6G7</accession>
<evidence type="ECO:0000256" key="4">
    <source>
        <dbReference type="ARBA" id="ARBA00022676"/>
    </source>
</evidence>
<dbReference type="InterPro" id="IPR003342">
    <property type="entry name" value="ArnT-like_N"/>
</dbReference>
<feature type="transmembrane region" description="Helical" evidence="9">
    <location>
        <begin position="85"/>
        <end position="104"/>
    </location>
</feature>
<evidence type="ECO:0000313" key="13">
    <source>
        <dbReference type="EMBL" id="CAD9232358.1"/>
    </source>
</evidence>
<sequence>MGAGIMGFPPDCHEFEALGGEVPNHCHVDALRAIPALFGSASVPTAYVIQRLLGTSSVASFLGTMFLAFDGLHVIISRIALADSIMLWFSQAALLVALLVFRRVSFRPRGDRLVRLGDRALLFLSGWFCGLALAIKWQGSATPILIFGIAIFGIPPFLPDEPMTFIDVGCLASGTTLAYIASFLLFFGQCHRTGGQADLFMSVGFQKTLIGNSHQTQGDNNTSSLNSWQKFIEYNYKMVQYNRNVRGNTTVQPGWYEWPLNLRGSVFHARQHSDQTISRIYAVMNPIMAIIVFFLMIVFFTLLVVLIRYRENLRPGVQGLIPKVTIGSVLGSTWLVSLLPTVVLFRAGPLFQYLPALLFAQMIAAVFVDTIQGDRAKRALVLVFSLMTIIAYVYWCPWVYSIPLPEQAHQRRVLLPKWRL</sequence>
<evidence type="ECO:0000256" key="2">
    <source>
        <dbReference type="ARBA" id="ARBA00004922"/>
    </source>
</evidence>
<gene>
    <name evidence="12" type="ORF">CCAE0312_LOCUS4439</name>
    <name evidence="13" type="ORF">CCAE0312_LOCUS4440</name>
</gene>
<protein>
    <submittedName>
        <fullName evidence="12">Uncharacterized protein</fullName>
    </submittedName>
</protein>
<feature type="domain" description="ArnT-like N-terminal" evidence="10">
    <location>
        <begin position="4"/>
        <end position="152"/>
    </location>
</feature>
<dbReference type="Pfam" id="PF02366">
    <property type="entry name" value="PMT"/>
    <property type="match status" value="1"/>
</dbReference>
<evidence type="ECO:0000256" key="6">
    <source>
        <dbReference type="ARBA" id="ARBA00022692"/>
    </source>
</evidence>
<feature type="transmembrane region" description="Helical" evidence="9">
    <location>
        <begin position="165"/>
        <end position="187"/>
    </location>
</feature>
<feature type="transmembrane region" description="Helical" evidence="9">
    <location>
        <begin position="58"/>
        <end position="79"/>
    </location>
</feature>
<evidence type="ECO:0000256" key="3">
    <source>
        <dbReference type="ARBA" id="ARBA00007222"/>
    </source>
</evidence>
<keyword evidence="8 9" id="KW-0472">Membrane</keyword>
<reference evidence="12" key="1">
    <citation type="submission" date="2021-01" db="EMBL/GenBank/DDBJ databases">
        <authorList>
            <person name="Corre E."/>
            <person name="Pelletier E."/>
            <person name="Niang G."/>
            <person name="Scheremetjew M."/>
            <person name="Finn R."/>
            <person name="Kale V."/>
            <person name="Holt S."/>
            <person name="Cochrane G."/>
            <person name="Meng A."/>
            <person name="Brown T."/>
            <person name="Cohen L."/>
        </authorList>
    </citation>
    <scope>NUCLEOTIDE SEQUENCE</scope>
    <source>
        <strain evidence="12">SAG 36.94</strain>
    </source>
</reference>
<keyword evidence="4" id="KW-0328">Glycosyltransferase</keyword>
<evidence type="ECO:0000259" key="10">
    <source>
        <dbReference type="Pfam" id="PF02366"/>
    </source>
</evidence>
<keyword evidence="6 9" id="KW-0812">Transmembrane</keyword>
<feature type="domain" description="Protein O-mannosyl-transferase C-terminal four TM" evidence="11">
    <location>
        <begin position="228"/>
        <end position="418"/>
    </location>
</feature>
<organism evidence="12">
    <name type="scientific">Compsopogon caeruleus</name>
    <dbReference type="NCBI Taxonomy" id="31354"/>
    <lineage>
        <taxon>Eukaryota</taxon>
        <taxon>Rhodophyta</taxon>
        <taxon>Compsopogonophyceae</taxon>
        <taxon>Compsopogonales</taxon>
        <taxon>Compsopogonaceae</taxon>
        <taxon>Compsopogon</taxon>
    </lineage>
</organism>
<dbReference type="GO" id="GO:0000030">
    <property type="term" value="F:mannosyltransferase activity"/>
    <property type="evidence" value="ECO:0007669"/>
    <property type="project" value="InterPro"/>
</dbReference>
<evidence type="ECO:0000259" key="11">
    <source>
        <dbReference type="Pfam" id="PF16192"/>
    </source>
</evidence>
<evidence type="ECO:0000256" key="5">
    <source>
        <dbReference type="ARBA" id="ARBA00022679"/>
    </source>
</evidence>
<feature type="transmembrane region" description="Helical" evidence="9">
    <location>
        <begin position="116"/>
        <end position="135"/>
    </location>
</feature>
<dbReference type="AlphaFoldDB" id="A0A6T6C6G7"/>
<feature type="transmembrane region" description="Helical" evidence="9">
    <location>
        <begin position="287"/>
        <end position="308"/>
    </location>
</feature>
<dbReference type="EMBL" id="HBGH01008118">
    <property type="protein sequence ID" value="CAD9232358.1"/>
    <property type="molecule type" value="Transcribed_RNA"/>
</dbReference>
<dbReference type="InterPro" id="IPR032421">
    <property type="entry name" value="PMT_4TMC"/>
</dbReference>
<feature type="transmembrane region" description="Helical" evidence="9">
    <location>
        <begin position="320"/>
        <end position="344"/>
    </location>
</feature>
<dbReference type="Pfam" id="PF16192">
    <property type="entry name" value="PMT_4TMC"/>
    <property type="match status" value="1"/>
</dbReference>
<feature type="transmembrane region" description="Helical" evidence="9">
    <location>
        <begin position="380"/>
        <end position="400"/>
    </location>
</feature>
<evidence type="ECO:0000256" key="8">
    <source>
        <dbReference type="ARBA" id="ARBA00023136"/>
    </source>
</evidence>
<dbReference type="GO" id="GO:0012505">
    <property type="term" value="C:endomembrane system"/>
    <property type="evidence" value="ECO:0007669"/>
    <property type="project" value="UniProtKB-SubCell"/>
</dbReference>
<comment type="similarity">
    <text evidence="3">Belongs to the glycosyltransferase 39 family.</text>
</comment>
<proteinExistence type="inferred from homology"/>
<dbReference type="InterPro" id="IPR027005">
    <property type="entry name" value="PMT-like"/>
</dbReference>
<evidence type="ECO:0000256" key="1">
    <source>
        <dbReference type="ARBA" id="ARBA00004127"/>
    </source>
</evidence>
<comment type="pathway">
    <text evidence="2">Protein modification; protein glycosylation.</text>
</comment>
<dbReference type="GO" id="GO:0006493">
    <property type="term" value="P:protein O-linked glycosylation"/>
    <property type="evidence" value="ECO:0007669"/>
    <property type="project" value="InterPro"/>
</dbReference>
<dbReference type="UniPathway" id="UPA00378"/>